<organism evidence="1 2">
    <name type="scientific">Parelaphostrongylus tenuis</name>
    <name type="common">Meningeal worm</name>
    <dbReference type="NCBI Taxonomy" id="148309"/>
    <lineage>
        <taxon>Eukaryota</taxon>
        <taxon>Metazoa</taxon>
        <taxon>Ecdysozoa</taxon>
        <taxon>Nematoda</taxon>
        <taxon>Chromadorea</taxon>
        <taxon>Rhabditida</taxon>
        <taxon>Rhabditina</taxon>
        <taxon>Rhabditomorpha</taxon>
        <taxon>Strongyloidea</taxon>
        <taxon>Metastrongylidae</taxon>
        <taxon>Parelaphostrongylus</taxon>
    </lineage>
</organism>
<reference evidence="1" key="1">
    <citation type="submission" date="2021-06" db="EMBL/GenBank/DDBJ databases">
        <title>Parelaphostrongylus tenuis whole genome reference sequence.</title>
        <authorList>
            <person name="Garwood T.J."/>
            <person name="Larsen P.A."/>
            <person name="Fountain-Jones N.M."/>
            <person name="Garbe J.R."/>
            <person name="Macchietto M.G."/>
            <person name="Kania S.A."/>
            <person name="Gerhold R.W."/>
            <person name="Richards J.E."/>
            <person name="Wolf T.M."/>
        </authorList>
    </citation>
    <scope>NUCLEOTIDE SEQUENCE</scope>
    <source>
        <strain evidence="1">MNPRO001-30</strain>
        <tissue evidence="1">Meninges</tissue>
    </source>
</reference>
<dbReference type="Proteomes" id="UP001196413">
    <property type="component" value="Unassembled WGS sequence"/>
</dbReference>
<evidence type="ECO:0000313" key="2">
    <source>
        <dbReference type="Proteomes" id="UP001196413"/>
    </source>
</evidence>
<keyword evidence="2" id="KW-1185">Reference proteome</keyword>
<sequence length="88" mass="9514">MQFYCKNPQLLPTTSSLGSSSTSVFNTKETSIEMIPPIYSWGTAVDIRPRRAGRARGSCRQAACAAVGLQAQPSCLPFSETRRSRGSS</sequence>
<gene>
    <name evidence="1" type="ORF">KIN20_015111</name>
</gene>
<dbReference type="AlphaFoldDB" id="A0AAD5N0A5"/>
<accession>A0AAD5N0A5</accession>
<protein>
    <submittedName>
        <fullName evidence="1">Uncharacterized protein</fullName>
    </submittedName>
</protein>
<comment type="caution">
    <text evidence="1">The sequence shown here is derived from an EMBL/GenBank/DDBJ whole genome shotgun (WGS) entry which is preliminary data.</text>
</comment>
<dbReference type="EMBL" id="JAHQIW010003032">
    <property type="protein sequence ID" value="KAJ1357079.1"/>
    <property type="molecule type" value="Genomic_DNA"/>
</dbReference>
<proteinExistence type="predicted"/>
<evidence type="ECO:0000313" key="1">
    <source>
        <dbReference type="EMBL" id="KAJ1357079.1"/>
    </source>
</evidence>
<name>A0AAD5N0A5_PARTN</name>